<evidence type="ECO:0000259" key="10">
    <source>
        <dbReference type="PROSITE" id="PS50929"/>
    </source>
</evidence>
<dbReference type="EMBL" id="JBHUCO010000055">
    <property type="protein sequence ID" value="MFD1523068.1"/>
    <property type="molecule type" value="Genomic_DNA"/>
</dbReference>
<dbReference type="Gene3D" id="3.40.50.300">
    <property type="entry name" value="P-loop containing nucleotide triphosphate hydrolases"/>
    <property type="match status" value="1"/>
</dbReference>
<evidence type="ECO:0000313" key="11">
    <source>
        <dbReference type="EMBL" id="MFD1523068.1"/>
    </source>
</evidence>
<evidence type="ECO:0000256" key="3">
    <source>
        <dbReference type="ARBA" id="ARBA00022741"/>
    </source>
</evidence>
<dbReference type="PANTHER" id="PTHR43394">
    <property type="entry name" value="ATP-DEPENDENT PERMEASE MDL1, MITOCHONDRIAL"/>
    <property type="match status" value="1"/>
</dbReference>
<feature type="region of interest" description="Disordered" evidence="7">
    <location>
        <begin position="613"/>
        <end position="646"/>
    </location>
</feature>
<dbReference type="InterPro" id="IPR017871">
    <property type="entry name" value="ABC_transporter-like_CS"/>
</dbReference>
<dbReference type="RefSeq" id="WP_344722816.1">
    <property type="nucleotide sequence ID" value="NZ_BAAAUS010000014.1"/>
</dbReference>
<gene>
    <name evidence="11" type="ORF">ACFSJD_36680</name>
</gene>
<dbReference type="PROSITE" id="PS50929">
    <property type="entry name" value="ABC_TM1F"/>
    <property type="match status" value="1"/>
</dbReference>
<keyword evidence="12" id="KW-1185">Reference proteome</keyword>
<dbReference type="InterPro" id="IPR036640">
    <property type="entry name" value="ABC1_TM_sf"/>
</dbReference>
<accession>A0ABW4F7S3</accession>
<organism evidence="11 12">
    <name type="scientific">Pseudonocardia yunnanensis</name>
    <dbReference type="NCBI Taxonomy" id="58107"/>
    <lineage>
        <taxon>Bacteria</taxon>
        <taxon>Bacillati</taxon>
        <taxon>Actinomycetota</taxon>
        <taxon>Actinomycetes</taxon>
        <taxon>Pseudonocardiales</taxon>
        <taxon>Pseudonocardiaceae</taxon>
        <taxon>Pseudonocardia</taxon>
    </lineage>
</organism>
<evidence type="ECO:0000256" key="5">
    <source>
        <dbReference type="ARBA" id="ARBA00022989"/>
    </source>
</evidence>
<feature type="transmembrane region" description="Helical" evidence="8">
    <location>
        <begin position="300"/>
        <end position="319"/>
    </location>
</feature>
<dbReference type="CDD" id="cd18564">
    <property type="entry name" value="ABC_6TM_exporter_like"/>
    <property type="match status" value="1"/>
</dbReference>
<dbReference type="PROSITE" id="PS50893">
    <property type="entry name" value="ABC_TRANSPORTER_2"/>
    <property type="match status" value="1"/>
</dbReference>
<dbReference type="Proteomes" id="UP001597114">
    <property type="component" value="Unassembled WGS sequence"/>
</dbReference>
<dbReference type="PROSITE" id="PS00211">
    <property type="entry name" value="ABC_TRANSPORTER_1"/>
    <property type="match status" value="1"/>
</dbReference>
<comment type="subcellular location">
    <subcellularLocation>
        <location evidence="1">Cell membrane</location>
        <topology evidence="1">Multi-pass membrane protein</topology>
    </subcellularLocation>
</comment>
<keyword evidence="3" id="KW-0547">Nucleotide-binding</keyword>
<dbReference type="InterPro" id="IPR003439">
    <property type="entry name" value="ABC_transporter-like_ATP-bd"/>
</dbReference>
<dbReference type="InterPro" id="IPR011527">
    <property type="entry name" value="ABC1_TM_dom"/>
</dbReference>
<dbReference type="SMART" id="SM00382">
    <property type="entry name" value="AAA"/>
    <property type="match status" value="1"/>
</dbReference>
<feature type="domain" description="ABC transporter" evidence="9">
    <location>
        <begin position="390"/>
        <end position="623"/>
    </location>
</feature>
<dbReference type="Pfam" id="PF00664">
    <property type="entry name" value="ABC_membrane"/>
    <property type="match status" value="1"/>
</dbReference>
<dbReference type="InterPro" id="IPR003593">
    <property type="entry name" value="AAA+_ATPase"/>
</dbReference>
<proteinExistence type="predicted"/>
<feature type="compositionally biased region" description="Pro residues" evidence="7">
    <location>
        <begin position="617"/>
        <end position="627"/>
    </location>
</feature>
<feature type="region of interest" description="Disordered" evidence="7">
    <location>
        <begin position="1"/>
        <end position="28"/>
    </location>
</feature>
<dbReference type="GO" id="GO:0005524">
    <property type="term" value="F:ATP binding"/>
    <property type="evidence" value="ECO:0007669"/>
    <property type="project" value="UniProtKB-KW"/>
</dbReference>
<keyword evidence="6 8" id="KW-0472">Membrane</keyword>
<dbReference type="Gene3D" id="1.20.1560.10">
    <property type="entry name" value="ABC transporter type 1, transmembrane domain"/>
    <property type="match status" value="1"/>
</dbReference>
<dbReference type="Pfam" id="PF00005">
    <property type="entry name" value="ABC_tran"/>
    <property type="match status" value="1"/>
</dbReference>
<keyword evidence="4 11" id="KW-0067">ATP-binding</keyword>
<protein>
    <submittedName>
        <fullName evidence="11">ABC transporter ATP-binding protein</fullName>
    </submittedName>
</protein>
<evidence type="ECO:0000256" key="8">
    <source>
        <dbReference type="SAM" id="Phobius"/>
    </source>
</evidence>
<feature type="transmembrane region" description="Helical" evidence="8">
    <location>
        <begin position="214"/>
        <end position="233"/>
    </location>
</feature>
<name>A0ABW4F7S3_9PSEU</name>
<reference evidence="12" key="1">
    <citation type="journal article" date="2019" name="Int. J. Syst. Evol. Microbiol.">
        <title>The Global Catalogue of Microorganisms (GCM) 10K type strain sequencing project: providing services to taxonomists for standard genome sequencing and annotation.</title>
        <authorList>
            <consortium name="The Broad Institute Genomics Platform"/>
            <consortium name="The Broad Institute Genome Sequencing Center for Infectious Disease"/>
            <person name="Wu L."/>
            <person name="Ma J."/>
        </authorList>
    </citation>
    <scope>NUCLEOTIDE SEQUENCE [LARGE SCALE GENOMIC DNA]</scope>
    <source>
        <strain evidence="12">CCM 7043</strain>
    </source>
</reference>
<feature type="transmembrane region" description="Helical" evidence="8">
    <location>
        <begin position="189"/>
        <end position="208"/>
    </location>
</feature>
<evidence type="ECO:0000256" key="2">
    <source>
        <dbReference type="ARBA" id="ARBA00022692"/>
    </source>
</evidence>
<keyword evidence="2 8" id="KW-0812">Transmembrane</keyword>
<dbReference type="InterPro" id="IPR027417">
    <property type="entry name" value="P-loop_NTPase"/>
</dbReference>
<dbReference type="SUPFAM" id="SSF52540">
    <property type="entry name" value="P-loop containing nucleoside triphosphate hydrolases"/>
    <property type="match status" value="1"/>
</dbReference>
<evidence type="ECO:0000313" key="12">
    <source>
        <dbReference type="Proteomes" id="UP001597114"/>
    </source>
</evidence>
<feature type="transmembrane region" description="Helical" evidence="8">
    <location>
        <begin position="99"/>
        <end position="128"/>
    </location>
</feature>
<evidence type="ECO:0000259" key="9">
    <source>
        <dbReference type="PROSITE" id="PS50893"/>
    </source>
</evidence>
<sequence length="646" mass="68154">MSASVSASEVSPDRGSGGSVGSVSASGYPADGRAPGDIGTLRQLWRFRDYGRAELRWLSAGVVMRGCELAADLAAPWPLALVINDLLEGKQKSGPLHGVALWFGGSAVAMLGVAAVAVLLITVASGLFDYLGDKFMNGAGERMASRIRSDVFGYVERLPQGYHDRQAIGELTNRVITDTQRIETSLTDLFSTLLPGVLALVGTAAVLVSVDWRLGLITLCAAPLVFLTAVRYARLTRANSRQQRAAVGELTGFVTESLQGIRTVHAFGSQEVEDRRFDSTNSRLLSIGLRGVDLSARFTPSLESVAAIGTAVLLFVGGYGALQGWWSVGLLVVVTSYLQNILKPMKDLAKLLPSFTQGAASAERIAAILDQPREHVGVAQGLPARVNGEIELRGVGLDYGRGPVLCGLDLTIHAGERVALLGDNGSGKSTTLALIGGLYRPTSGRMLLDGLSVPDVPEHWLHQQVAMVLQDTFLFSGTLADNLRYGRPEASDEEVARVAEAALVSEFADRLPDGADTVISAGGIGLSGGQRQRVGIARALLMDAPVVLLDEPTVGLDVTAEELVVQALTRLVEGRTVIMTTHQPALTRLATRTVHLHRGGVLDEAPVDCELCSGDPLPTPTPLPTPSALPAQQQPAEGALTPGARG</sequence>
<evidence type="ECO:0000256" key="1">
    <source>
        <dbReference type="ARBA" id="ARBA00004651"/>
    </source>
</evidence>
<dbReference type="SUPFAM" id="SSF90123">
    <property type="entry name" value="ABC transporter transmembrane region"/>
    <property type="match status" value="1"/>
</dbReference>
<feature type="domain" description="ABC transmembrane type-1" evidence="10">
    <location>
        <begin position="60"/>
        <end position="357"/>
    </location>
</feature>
<evidence type="ECO:0000256" key="7">
    <source>
        <dbReference type="SAM" id="MobiDB-lite"/>
    </source>
</evidence>
<evidence type="ECO:0000256" key="6">
    <source>
        <dbReference type="ARBA" id="ARBA00023136"/>
    </source>
</evidence>
<comment type="caution">
    <text evidence="11">The sequence shown here is derived from an EMBL/GenBank/DDBJ whole genome shotgun (WGS) entry which is preliminary data.</text>
</comment>
<keyword evidence="5 8" id="KW-1133">Transmembrane helix</keyword>
<dbReference type="InterPro" id="IPR039421">
    <property type="entry name" value="Type_1_exporter"/>
</dbReference>
<dbReference type="PANTHER" id="PTHR43394:SF1">
    <property type="entry name" value="ATP-BINDING CASSETTE SUB-FAMILY B MEMBER 10, MITOCHONDRIAL"/>
    <property type="match status" value="1"/>
</dbReference>
<evidence type="ECO:0000256" key="4">
    <source>
        <dbReference type="ARBA" id="ARBA00022840"/>
    </source>
</evidence>